<gene>
    <name evidence="2" type="ORF">A2Y62_01445</name>
</gene>
<dbReference type="EMBL" id="MFGW01000079">
    <property type="protein sequence ID" value="OGF66887.1"/>
    <property type="molecule type" value="Genomic_DNA"/>
</dbReference>
<organism evidence="2 3">
    <name type="scientific">Candidatus Fischerbacteria bacterium RBG_13_37_8</name>
    <dbReference type="NCBI Taxonomy" id="1817863"/>
    <lineage>
        <taxon>Bacteria</taxon>
        <taxon>Candidatus Fischeribacteriota</taxon>
    </lineage>
</organism>
<dbReference type="STRING" id="1817863.A2Y62_01445"/>
<dbReference type="PROSITE" id="PS51154">
    <property type="entry name" value="MACRO"/>
    <property type="match status" value="1"/>
</dbReference>
<evidence type="ECO:0000313" key="3">
    <source>
        <dbReference type="Proteomes" id="UP000178943"/>
    </source>
</evidence>
<dbReference type="NCBIfam" id="NF001664">
    <property type="entry name" value="PRK00431.1-6"/>
    <property type="match status" value="1"/>
</dbReference>
<proteinExistence type="predicted"/>
<dbReference type="PANTHER" id="PTHR11106:SF27">
    <property type="entry name" value="MACRO DOMAIN-CONTAINING PROTEIN"/>
    <property type="match status" value="1"/>
</dbReference>
<dbReference type="Gene3D" id="3.40.220.10">
    <property type="entry name" value="Leucine Aminopeptidase, subunit E, domain 1"/>
    <property type="match status" value="1"/>
</dbReference>
<dbReference type="CDD" id="cd02908">
    <property type="entry name" value="Macro_OAADPr_deacetylase"/>
    <property type="match status" value="1"/>
</dbReference>
<accession>A0A1F5VUE0</accession>
<dbReference type="SUPFAM" id="SSF52949">
    <property type="entry name" value="Macro domain-like"/>
    <property type="match status" value="1"/>
</dbReference>
<comment type="caution">
    <text evidence="2">The sequence shown here is derived from an EMBL/GenBank/DDBJ whole genome shotgun (WGS) entry which is preliminary data.</text>
</comment>
<dbReference type="SMART" id="SM00506">
    <property type="entry name" value="A1pp"/>
    <property type="match status" value="1"/>
</dbReference>
<feature type="domain" description="Macro" evidence="1">
    <location>
        <begin position="1"/>
        <end position="169"/>
    </location>
</feature>
<reference evidence="2 3" key="1">
    <citation type="journal article" date="2016" name="Nat. Commun.">
        <title>Thousands of microbial genomes shed light on interconnected biogeochemical processes in an aquifer system.</title>
        <authorList>
            <person name="Anantharaman K."/>
            <person name="Brown C.T."/>
            <person name="Hug L.A."/>
            <person name="Sharon I."/>
            <person name="Castelle C.J."/>
            <person name="Probst A.J."/>
            <person name="Thomas B.C."/>
            <person name="Singh A."/>
            <person name="Wilkins M.J."/>
            <person name="Karaoz U."/>
            <person name="Brodie E.L."/>
            <person name="Williams K.H."/>
            <person name="Hubbard S.S."/>
            <person name="Banfield J.F."/>
        </authorList>
    </citation>
    <scope>NUCLEOTIDE SEQUENCE [LARGE SCALE GENOMIC DNA]</scope>
</reference>
<dbReference type="PANTHER" id="PTHR11106">
    <property type="entry name" value="GANGLIOSIDE INDUCED DIFFERENTIATION ASSOCIATED PROTEIN 2-RELATED"/>
    <property type="match status" value="1"/>
</dbReference>
<dbReference type="Proteomes" id="UP000178943">
    <property type="component" value="Unassembled WGS sequence"/>
</dbReference>
<protein>
    <submittedName>
        <fullName evidence="2">O-acetyl-ADP-ribose deacetylase</fullName>
    </submittedName>
</protein>
<name>A0A1F5VUE0_9BACT</name>
<evidence type="ECO:0000313" key="2">
    <source>
        <dbReference type="EMBL" id="OGF66887.1"/>
    </source>
</evidence>
<evidence type="ECO:0000259" key="1">
    <source>
        <dbReference type="PROSITE" id="PS51154"/>
    </source>
</evidence>
<dbReference type="InterPro" id="IPR002589">
    <property type="entry name" value="Macro_dom"/>
</dbReference>
<dbReference type="Pfam" id="PF01661">
    <property type="entry name" value="Macro"/>
    <property type="match status" value="1"/>
</dbReference>
<dbReference type="InterPro" id="IPR043472">
    <property type="entry name" value="Macro_dom-like"/>
</dbReference>
<sequence length="169" mass="18265">MDRISIIRGDITKQEVDAIVNAANNSLLGGGGVDGAIHHAAGPGLLGECRKLNGCETGEAKITGGYNLPSRWVIHTVGPVWMGGENDEDEKLAQCYHNSLALAVQHTIKTIAFPAISTGIYGFPLERACRIALAEIKKFLSTETTLEKVILVCFDKRTYDCYKELSSSL</sequence>
<dbReference type="AlphaFoldDB" id="A0A1F5VUE0"/>